<evidence type="ECO:0000313" key="1">
    <source>
        <dbReference type="EMBL" id="NDV38722.1"/>
    </source>
</evidence>
<dbReference type="AlphaFoldDB" id="A0A6B2LNP2"/>
<dbReference type="EMBL" id="GIBP01009753">
    <property type="protein sequence ID" value="NDV38722.1"/>
    <property type="molecule type" value="Transcribed_RNA"/>
</dbReference>
<name>A0A6B2LNP2_9EUKA</name>
<proteinExistence type="predicted"/>
<reference evidence="1" key="1">
    <citation type="journal article" date="2020" name="J. Eukaryot. Microbiol.">
        <title>De novo Sequencing, Assembly and Annotation of the Transcriptome for the Free-Living Testate Amoeba Arcella intermedia.</title>
        <authorList>
            <person name="Ribeiro G.M."/>
            <person name="Porfirio-Sousa A.L."/>
            <person name="Maurer-Alcala X.X."/>
            <person name="Katz L.A."/>
            <person name="Lahr D.J.G."/>
        </authorList>
    </citation>
    <scope>NUCLEOTIDE SEQUENCE</scope>
</reference>
<accession>A0A6B2LNP2</accession>
<protein>
    <submittedName>
        <fullName evidence="1">Uncharacterized protein</fullName>
    </submittedName>
</protein>
<sequence length="120" mass="13594">MSTIMTIKTKILTVTTLMITTTTIMKNSKAMITKRRIHSKEIKHLIHLRDLLEKIEKVLEEQEGIQKQERRREVLKSLKAPNLAGFGQMGGVHMGIPADLHIMEKLVQDGPVALKTPTKD</sequence>
<organism evidence="1">
    <name type="scientific">Arcella intermedia</name>
    <dbReference type="NCBI Taxonomy" id="1963864"/>
    <lineage>
        <taxon>Eukaryota</taxon>
        <taxon>Amoebozoa</taxon>
        <taxon>Tubulinea</taxon>
        <taxon>Elardia</taxon>
        <taxon>Arcellinida</taxon>
        <taxon>Sphaerothecina</taxon>
        <taxon>Arcellidae</taxon>
        <taxon>Arcella</taxon>
    </lineage>
</organism>